<dbReference type="EMBL" id="WMEO01000006">
    <property type="protein sequence ID" value="MYL16121.1"/>
    <property type="molecule type" value="Genomic_DNA"/>
</dbReference>
<feature type="transmembrane region" description="Helical" evidence="1">
    <location>
        <begin position="31"/>
        <end position="53"/>
    </location>
</feature>
<comment type="caution">
    <text evidence="2">The sequence shown here is derived from an EMBL/GenBank/DDBJ whole genome shotgun (WGS) entry which is preliminary data.</text>
</comment>
<organism evidence="2 5">
    <name type="scientific">Halorubrum distributum</name>
    <dbReference type="NCBI Taxonomy" id="29283"/>
    <lineage>
        <taxon>Archaea</taxon>
        <taxon>Methanobacteriati</taxon>
        <taxon>Methanobacteriota</taxon>
        <taxon>Stenosarchaea group</taxon>
        <taxon>Halobacteria</taxon>
        <taxon>Halobacteriales</taxon>
        <taxon>Haloferacaceae</taxon>
        <taxon>Halorubrum</taxon>
        <taxon>Halorubrum distributum group</taxon>
    </lineage>
</organism>
<evidence type="ECO:0000256" key="1">
    <source>
        <dbReference type="SAM" id="Phobius"/>
    </source>
</evidence>
<evidence type="ECO:0000313" key="3">
    <source>
        <dbReference type="EMBL" id="MYL67646.1"/>
    </source>
</evidence>
<sequence length="65" mass="6450">MSLSSDVLLFSIVLMLWAVRVEVRGYGDSGGIVLAALALGVAGLLGSFLSAAIGAGPNADAESAE</sequence>
<keyword evidence="1" id="KW-1133">Transmembrane helix</keyword>
<dbReference type="Proteomes" id="UP000460194">
    <property type="component" value="Unassembled WGS sequence"/>
</dbReference>
<dbReference type="RefSeq" id="WP_004597797.1">
    <property type="nucleotide sequence ID" value="NZ_JAWMCG010000006.1"/>
</dbReference>
<proteinExistence type="predicted"/>
<keyword evidence="1" id="KW-0472">Membrane</keyword>
<evidence type="ECO:0000313" key="2">
    <source>
        <dbReference type="EMBL" id="MYL16121.1"/>
    </source>
</evidence>
<dbReference type="AlphaFoldDB" id="A0A6B1IBG8"/>
<protein>
    <submittedName>
        <fullName evidence="2">Uncharacterized protein</fullName>
    </submittedName>
</protein>
<accession>A0A6B1IBG8</accession>
<gene>
    <name evidence="3" type="ORF">GLW30_07875</name>
    <name evidence="2" type="ORF">GLW36_05575</name>
</gene>
<keyword evidence="1" id="KW-0812">Transmembrane</keyword>
<evidence type="ECO:0000313" key="4">
    <source>
        <dbReference type="Proteomes" id="UP000452321"/>
    </source>
</evidence>
<evidence type="ECO:0000313" key="5">
    <source>
        <dbReference type="Proteomes" id="UP000460194"/>
    </source>
</evidence>
<dbReference type="Proteomes" id="UP000452321">
    <property type="component" value="Unassembled WGS sequence"/>
</dbReference>
<name>A0A6B1IBG8_9EURY</name>
<dbReference type="EMBL" id="WMFC01000008">
    <property type="protein sequence ID" value="MYL67646.1"/>
    <property type="molecule type" value="Genomic_DNA"/>
</dbReference>
<reference evidence="4 5" key="1">
    <citation type="submission" date="2019-11" db="EMBL/GenBank/DDBJ databases">
        <title>Genome sequences of 17 halophilic strains isolated from different environments.</title>
        <authorList>
            <person name="Furrow R.E."/>
        </authorList>
    </citation>
    <scope>NUCLEOTIDE SEQUENCE [LARGE SCALE GENOMIC DNA]</scope>
    <source>
        <strain evidence="3 4">22502_06_Cabo</strain>
        <strain evidence="2 5">22517_05_Cabo</strain>
    </source>
</reference>